<feature type="domain" description="Reverse transcriptase zinc-binding" evidence="1">
    <location>
        <begin position="386"/>
        <end position="464"/>
    </location>
</feature>
<dbReference type="InterPro" id="IPR036691">
    <property type="entry name" value="Endo/exonu/phosph_ase_sf"/>
</dbReference>
<reference evidence="2 3" key="1">
    <citation type="journal article" date="2024" name="Plant Biotechnol. J.">
        <title>Dendrobium thyrsiflorum genome and its molecular insights into genes involved in important horticultural traits.</title>
        <authorList>
            <person name="Chen B."/>
            <person name="Wang J.Y."/>
            <person name="Zheng P.J."/>
            <person name="Li K.L."/>
            <person name="Liang Y.M."/>
            <person name="Chen X.F."/>
            <person name="Zhang C."/>
            <person name="Zhao X."/>
            <person name="He X."/>
            <person name="Zhang G.Q."/>
            <person name="Liu Z.J."/>
            <person name="Xu Q."/>
        </authorList>
    </citation>
    <scope>NUCLEOTIDE SEQUENCE [LARGE SCALE GENOMIC DNA]</scope>
    <source>
        <strain evidence="2">GZMU011</strain>
    </source>
</reference>
<organism evidence="2 3">
    <name type="scientific">Dendrobium thyrsiflorum</name>
    <name type="common">Pinecone-like raceme dendrobium</name>
    <name type="synonym">Orchid</name>
    <dbReference type="NCBI Taxonomy" id="117978"/>
    <lineage>
        <taxon>Eukaryota</taxon>
        <taxon>Viridiplantae</taxon>
        <taxon>Streptophyta</taxon>
        <taxon>Embryophyta</taxon>
        <taxon>Tracheophyta</taxon>
        <taxon>Spermatophyta</taxon>
        <taxon>Magnoliopsida</taxon>
        <taxon>Liliopsida</taxon>
        <taxon>Asparagales</taxon>
        <taxon>Orchidaceae</taxon>
        <taxon>Epidendroideae</taxon>
        <taxon>Malaxideae</taxon>
        <taxon>Dendrobiinae</taxon>
        <taxon>Dendrobium</taxon>
    </lineage>
</organism>
<dbReference type="Proteomes" id="UP001552299">
    <property type="component" value="Unassembled WGS sequence"/>
</dbReference>
<accession>A0ABD0VH44</accession>
<evidence type="ECO:0000259" key="1">
    <source>
        <dbReference type="Pfam" id="PF13966"/>
    </source>
</evidence>
<dbReference type="AlphaFoldDB" id="A0ABD0VH44"/>
<sequence>MITGSIVYGSQPPFLLTVIYASNTFEGRTLLWDDIRKVNPGNSLPWVVMGDFNCCRYQNEKIGGNDIAASRLAPFNSLIFDANLTDVPSFGNLYTWFNQRVDNPIYSKLDRILANDMWFEEFPNSSYNVLNSLTSDHCPLILKMNIGKRNYQKFMYKNYWCKCPDFWESLISVFAIPTVGNPIISLYDKLHHLKDIIKGKSCNSFDSIKRKCDDLSLQQQKIQLSSNQDLLSTAICEELKKVNTELVFYNSLRMYNSASPLPCWLKTRYSSPWKVGHRNVTPFWKSICSTANHVKHKFKFQISKNSPIAVFWDHWCSNNTLTASFPALLYSNCNTNSVLGDWMHLTDWVLPPNLSNQIIEFITAIPISSNGNKHILWNNLGKVTFKDFYLDYYANDSSVDWHKLVWHKKFALRYSAYSWLAFSGGLKTVDALLKRNINIVDLWCPLCHDSYETKNHLFFECLFSFNVLSRLMPTFHNFLLHPNIYQAFDHISALEDNLKVINDTLLLLNATVYFLWLERNNRRFNSKYLCAISLAKQISRAVYLKLDKWKDGKEIKSKLNLKF</sequence>
<gene>
    <name evidence="2" type="ORF">M5K25_008944</name>
</gene>
<dbReference type="EMBL" id="JANQDX010000007">
    <property type="protein sequence ID" value="KAL0921832.1"/>
    <property type="molecule type" value="Genomic_DNA"/>
</dbReference>
<evidence type="ECO:0000313" key="2">
    <source>
        <dbReference type="EMBL" id="KAL0921832.1"/>
    </source>
</evidence>
<name>A0ABD0VH44_DENTH</name>
<dbReference type="SUPFAM" id="SSF56219">
    <property type="entry name" value="DNase I-like"/>
    <property type="match status" value="1"/>
</dbReference>
<dbReference type="Pfam" id="PF13966">
    <property type="entry name" value="zf-RVT"/>
    <property type="match status" value="1"/>
</dbReference>
<comment type="caution">
    <text evidence="2">The sequence shown here is derived from an EMBL/GenBank/DDBJ whole genome shotgun (WGS) entry which is preliminary data.</text>
</comment>
<proteinExistence type="predicted"/>
<dbReference type="PANTHER" id="PTHR33710:SF71">
    <property type="entry name" value="ENDONUCLEASE_EXONUCLEASE_PHOSPHATASE DOMAIN-CONTAINING PROTEIN"/>
    <property type="match status" value="1"/>
</dbReference>
<dbReference type="InterPro" id="IPR026960">
    <property type="entry name" value="RVT-Znf"/>
</dbReference>
<dbReference type="Gene3D" id="3.60.10.10">
    <property type="entry name" value="Endonuclease/exonuclease/phosphatase"/>
    <property type="match status" value="1"/>
</dbReference>
<keyword evidence="3" id="KW-1185">Reference proteome</keyword>
<evidence type="ECO:0000313" key="3">
    <source>
        <dbReference type="Proteomes" id="UP001552299"/>
    </source>
</evidence>
<protein>
    <recommendedName>
        <fullName evidence="1">Reverse transcriptase zinc-binding domain-containing protein</fullName>
    </recommendedName>
</protein>
<dbReference type="PANTHER" id="PTHR33710">
    <property type="entry name" value="BNAC02G09200D PROTEIN"/>
    <property type="match status" value="1"/>
</dbReference>